<protein>
    <submittedName>
        <fullName evidence="2">Glyoxalase family protein</fullName>
    </submittedName>
</protein>
<dbReference type="CDD" id="cd16359">
    <property type="entry name" value="VOC_BsCatE_like_C"/>
    <property type="match status" value="1"/>
</dbReference>
<dbReference type="Gene3D" id="3.10.180.10">
    <property type="entry name" value="2,3-Dihydroxybiphenyl 1,2-Dioxygenase, domain 1"/>
    <property type="match status" value="2"/>
</dbReference>
<organism evidence="2">
    <name type="scientific">uncultured Thermomicrobiales bacterium</name>
    <dbReference type="NCBI Taxonomy" id="1645740"/>
    <lineage>
        <taxon>Bacteria</taxon>
        <taxon>Pseudomonadati</taxon>
        <taxon>Thermomicrobiota</taxon>
        <taxon>Thermomicrobia</taxon>
        <taxon>Thermomicrobiales</taxon>
        <taxon>environmental samples</taxon>
    </lineage>
</organism>
<dbReference type="InterPro" id="IPR004360">
    <property type="entry name" value="Glyas_Fos-R_dOase_dom"/>
</dbReference>
<dbReference type="SUPFAM" id="SSF54593">
    <property type="entry name" value="Glyoxalase/Bleomycin resistance protein/Dihydroxybiphenyl dioxygenase"/>
    <property type="match status" value="2"/>
</dbReference>
<dbReference type="AlphaFoldDB" id="A0A6J4UAZ9"/>
<proteinExistence type="predicted"/>
<dbReference type="PROSITE" id="PS51819">
    <property type="entry name" value="VOC"/>
    <property type="match status" value="2"/>
</dbReference>
<dbReference type="InterPro" id="IPR029068">
    <property type="entry name" value="Glyas_Bleomycin-R_OHBP_Dase"/>
</dbReference>
<dbReference type="InterPro" id="IPR037523">
    <property type="entry name" value="VOC_core"/>
</dbReference>
<accession>A0A6J4UAZ9</accession>
<evidence type="ECO:0000259" key="1">
    <source>
        <dbReference type="PROSITE" id="PS51819"/>
    </source>
</evidence>
<dbReference type="PANTHER" id="PTHR43279:SF1">
    <property type="entry name" value="CATECHOL-2,3-DIOXYGENASE"/>
    <property type="match status" value="1"/>
</dbReference>
<dbReference type="Pfam" id="PF00903">
    <property type="entry name" value="Glyoxalase"/>
    <property type="match status" value="2"/>
</dbReference>
<feature type="domain" description="VOC" evidence="1">
    <location>
        <begin position="22"/>
        <end position="141"/>
    </location>
</feature>
<gene>
    <name evidence="2" type="ORF">AVDCRST_MAG33-233</name>
</gene>
<feature type="domain" description="VOC" evidence="1">
    <location>
        <begin position="185"/>
        <end position="300"/>
    </location>
</feature>
<dbReference type="PANTHER" id="PTHR43279">
    <property type="entry name" value="CATECHOL-2,3-DIOXYGENASE"/>
    <property type="match status" value="1"/>
</dbReference>
<sequence length="300" mass="32482">MTTTPARDPGVLHPPPLPPGLRLGPVTLAVADRDRSLAFYRDLLGLEVIDDGVHHGEPTVTLGADRRAIVRLVVRPGIDRLPRNVTGLYHAAILLPDRAALGRVILRLAETRYPFGASDHGVSEALYLDDPDGNGLEIYRDRPRAGWTWRDGRIEMTILPLDLDEIVAELDGDEPSRAPMPAGTTLGHMHLRVGDVDEAERFYAGVLGFDVVAGFPGARFFSVDGYHHHLGTNSWESAGGQPRSDATAGLLGWELVLPTMDDLAATATRLSAAGQTVDAHADGSVEVLDPWRTQLVLRTP</sequence>
<dbReference type="EMBL" id="CADCWK010000019">
    <property type="protein sequence ID" value="CAA9543416.1"/>
    <property type="molecule type" value="Genomic_DNA"/>
</dbReference>
<reference evidence="2" key="1">
    <citation type="submission" date="2020-02" db="EMBL/GenBank/DDBJ databases">
        <authorList>
            <person name="Meier V. D."/>
        </authorList>
    </citation>
    <scope>NUCLEOTIDE SEQUENCE</scope>
    <source>
        <strain evidence="2">AVDCRST_MAG33</strain>
    </source>
</reference>
<evidence type="ECO:0000313" key="2">
    <source>
        <dbReference type="EMBL" id="CAA9543416.1"/>
    </source>
</evidence>
<name>A0A6J4UAZ9_9BACT</name>